<reference evidence="4" key="1">
    <citation type="submission" date="2023-06" db="EMBL/GenBank/DDBJ databases">
        <title>Survivors Of The Sea: Transcriptome response of Skeletonema marinoi to long-term dormancy.</title>
        <authorList>
            <person name="Pinder M.I.M."/>
            <person name="Kourtchenko O."/>
            <person name="Robertson E.K."/>
            <person name="Larsson T."/>
            <person name="Maumus F."/>
            <person name="Osuna-Cruz C.M."/>
            <person name="Vancaester E."/>
            <person name="Stenow R."/>
            <person name="Vandepoele K."/>
            <person name="Ploug H."/>
            <person name="Bruchert V."/>
            <person name="Godhe A."/>
            <person name="Topel M."/>
        </authorList>
    </citation>
    <scope>NUCLEOTIDE SEQUENCE</scope>
    <source>
        <strain evidence="4">R05AC</strain>
    </source>
</reference>
<gene>
    <name evidence="4" type="ORF">QTG54_006046</name>
</gene>
<feature type="binding site" evidence="1">
    <location>
        <position position="217"/>
    </location>
    <ligand>
        <name>2-oxoglutarate</name>
        <dbReference type="ChEBI" id="CHEBI:16810"/>
    </ligand>
</feature>
<name>A0AAD8YDB0_9STRA</name>
<dbReference type="PROSITE" id="PS51471">
    <property type="entry name" value="FE2OG_OXY"/>
    <property type="match status" value="1"/>
</dbReference>
<dbReference type="InterPro" id="IPR005123">
    <property type="entry name" value="Oxoglu/Fe-dep_dioxygenase_dom"/>
</dbReference>
<protein>
    <submittedName>
        <fullName evidence="4">2OG-Fe(II) oxygenase family protein</fullName>
    </submittedName>
</protein>
<feature type="binding site" evidence="1">
    <location>
        <begin position="142"/>
        <end position="144"/>
    </location>
    <ligand>
        <name>substrate</name>
    </ligand>
</feature>
<evidence type="ECO:0000256" key="1">
    <source>
        <dbReference type="PIRSR" id="PIRSR632852-1"/>
    </source>
</evidence>
<feature type="binding site" evidence="1">
    <location>
        <position position="300"/>
    </location>
    <ligand>
        <name>2-oxoglutarate</name>
        <dbReference type="ChEBI" id="CHEBI:16810"/>
    </ligand>
</feature>
<dbReference type="GO" id="GO:0008198">
    <property type="term" value="F:ferrous iron binding"/>
    <property type="evidence" value="ECO:0007669"/>
    <property type="project" value="TreeGrafter"/>
</dbReference>
<comment type="caution">
    <text evidence="4">The sequence shown here is derived from an EMBL/GenBank/DDBJ whole genome shotgun (WGS) entry which is preliminary data.</text>
</comment>
<feature type="region of interest" description="Disordered" evidence="2">
    <location>
        <begin position="1"/>
        <end position="69"/>
    </location>
</feature>
<feature type="binding site" evidence="1">
    <location>
        <begin position="121"/>
        <end position="123"/>
    </location>
    <ligand>
        <name>substrate</name>
    </ligand>
</feature>
<dbReference type="InterPro" id="IPR037151">
    <property type="entry name" value="AlkB-like_sf"/>
</dbReference>
<feature type="binding site" evidence="1">
    <location>
        <position position="298"/>
    </location>
    <ligand>
        <name>2-oxoglutarate</name>
        <dbReference type="ChEBI" id="CHEBI:16810"/>
    </ligand>
</feature>
<feature type="compositionally biased region" description="Polar residues" evidence="2">
    <location>
        <begin position="8"/>
        <end position="20"/>
    </location>
</feature>
<dbReference type="PANTHER" id="PTHR31573:SF1">
    <property type="entry name" value="DNA OXIDATIVE DEMETHYLASE ALKBH2"/>
    <property type="match status" value="1"/>
</dbReference>
<feature type="binding site" evidence="1">
    <location>
        <position position="294"/>
    </location>
    <ligand>
        <name>2-oxoglutarate</name>
        <dbReference type="ChEBI" id="CHEBI:16810"/>
    </ligand>
</feature>
<dbReference type="GO" id="GO:0035516">
    <property type="term" value="F:broad specificity oxidative DNA demethylase activity"/>
    <property type="evidence" value="ECO:0007669"/>
    <property type="project" value="TreeGrafter"/>
</dbReference>
<feature type="binding site" evidence="1">
    <location>
        <position position="205"/>
    </location>
    <ligand>
        <name>2-oxoglutarate</name>
        <dbReference type="ChEBI" id="CHEBI:16810"/>
    </ligand>
</feature>
<feature type="binding site" evidence="1">
    <location>
        <position position="220"/>
    </location>
    <ligand>
        <name>substrate</name>
    </ligand>
</feature>
<keyword evidence="5" id="KW-1185">Reference proteome</keyword>
<evidence type="ECO:0000256" key="2">
    <source>
        <dbReference type="SAM" id="MobiDB-lite"/>
    </source>
</evidence>
<dbReference type="InterPro" id="IPR027450">
    <property type="entry name" value="AlkB-like"/>
</dbReference>
<dbReference type="Proteomes" id="UP001224775">
    <property type="component" value="Unassembled WGS sequence"/>
</dbReference>
<dbReference type="GO" id="GO:0006307">
    <property type="term" value="P:DNA alkylation repair"/>
    <property type="evidence" value="ECO:0007669"/>
    <property type="project" value="TreeGrafter"/>
</dbReference>
<feature type="domain" description="Fe2OG dioxygenase" evidence="3">
    <location>
        <begin position="198"/>
        <end position="303"/>
    </location>
</feature>
<dbReference type="EMBL" id="JATAAI010000009">
    <property type="protein sequence ID" value="KAK1743425.1"/>
    <property type="molecule type" value="Genomic_DNA"/>
</dbReference>
<dbReference type="PANTHER" id="PTHR31573">
    <property type="entry name" value="ALPHA-KETOGLUTARATE-DEPENDENT DIOXYGENASE ALKB HOMOLOG 2"/>
    <property type="match status" value="1"/>
</dbReference>
<dbReference type="SUPFAM" id="SSF51197">
    <property type="entry name" value="Clavaminate synthase-like"/>
    <property type="match status" value="1"/>
</dbReference>
<dbReference type="Pfam" id="PF13532">
    <property type="entry name" value="2OG-FeII_Oxy_2"/>
    <property type="match status" value="1"/>
</dbReference>
<dbReference type="AlphaFoldDB" id="A0AAD8YDB0"/>
<sequence length="303" mass="34715">MMSKRQRTNSSSGARQQTTLLGLWKKPEEDKQSADDNLSSGRKRERDDDSDLSTPRPASKNNTVTSLLTGSKQQQWENISLHSNAPMMILRGGIGGKKKTSMRKSLVALPDWNENVTFHAFGRECTMRRRICQYSLQGKFSYSYSGLKNVQAPAFPSNLYEINNLETIEMDLSLSSEFIELVKQSAARSKQDEQRLDIFNYCLLNHYRNGQEYMSYHSDDEASLCQYSPIASISFGVTRSFDIRQKMTKGNKNETRSRIARIPLGDGDILLMFPPMQQYYEHALPVEKRVVGERINLTFRRLV</sequence>
<evidence type="ECO:0000313" key="5">
    <source>
        <dbReference type="Proteomes" id="UP001224775"/>
    </source>
</evidence>
<organism evidence="4 5">
    <name type="scientific">Skeletonema marinoi</name>
    <dbReference type="NCBI Taxonomy" id="267567"/>
    <lineage>
        <taxon>Eukaryota</taxon>
        <taxon>Sar</taxon>
        <taxon>Stramenopiles</taxon>
        <taxon>Ochrophyta</taxon>
        <taxon>Bacillariophyta</taxon>
        <taxon>Coscinodiscophyceae</taxon>
        <taxon>Thalassiosirophycidae</taxon>
        <taxon>Thalassiosirales</taxon>
        <taxon>Skeletonemataceae</taxon>
        <taxon>Skeletonema</taxon>
        <taxon>Skeletonema marinoi-dohrnii complex</taxon>
    </lineage>
</organism>
<dbReference type="Gene3D" id="2.60.120.590">
    <property type="entry name" value="Alpha-ketoglutarate-dependent dioxygenase AlkB-like"/>
    <property type="match status" value="1"/>
</dbReference>
<feature type="binding site" evidence="1">
    <location>
        <position position="282"/>
    </location>
    <ligand>
        <name>2-oxoglutarate</name>
        <dbReference type="ChEBI" id="CHEBI:16810"/>
    </ligand>
</feature>
<feature type="compositionally biased region" description="Basic and acidic residues" evidence="2">
    <location>
        <begin position="25"/>
        <end position="34"/>
    </location>
</feature>
<proteinExistence type="predicted"/>
<evidence type="ECO:0000313" key="4">
    <source>
        <dbReference type="EMBL" id="KAK1743425.1"/>
    </source>
</evidence>
<dbReference type="InterPro" id="IPR032852">
    <property type="entry name" value="ALKBH2"/>
</dbReference>
<feature type="binding site" evidence="1">
    <location>
        <position position="207"/>
    </location>
    <ligand>
        <name>2-oxoglutarate</name>
        <dbReference type="ChEBI" id="CHEBI:16810"/>
    </ligand>
</feature>
<accession>A0AAD8YDB0</accession>
<feature type="compositionally biased region" description="Polar residues" evidence="2">
    <location>
        <begin position="59"/>
        <end position="69"/>
    </location>
</feature>
<dbReference type="GO" id="GO:0051747">
    <property type="term" value="F:cytosine C-5 DNA demethylase activity"/>
    <property type="evidence" value="ECO:0007669"/>
    <property type="project" value="TreeGrafter"/>
</dbReference>
<evidence type="ECO:0000259" key="3">
    <source>
        <dbReference type="PROSITE" id="PS51471"/>
    </source>
</evidence>